<protein>
    <submittedName>
        <fullName evidence="3">(wild Malaysian banana) hypothetical protein</fullName>
    </submittedName>
</protein>
<dbReference type="Gramene" id="Ma05_t08890.1">
    <property type="protein sequence ID" value="Ma05_p08890.1"/>
    <property type="gene ID" value="Ma05_g08890"/>
</dbReference>
<dbReference type="OrthoDB" id="1883432at2759"/>
<dbReference type="EMBL" id="HG996470">
    <property type="protein sequence ID" value="CAG1837944.1"/>
    <property type="molecule type" value="Genomic_DNA"/>
</dbReference>
<feature type="region of interest" description="Disordered" evidence="2">
    <location>
        <begin position="15"/>
        <end position="35"/>
    </location>
</feature>
<dbReference type="AlphaFoldDB" id="A0A804J2H0"/>
<reference evidence="3" key="1">
    <citation type="submission" date="2021-03" db="EMBL/GenBank/DDBJ databases">
        <authorList>
            <consortium name="Genoscope - CEA"/>
            <person name="William W."/>
        </authorList>
    </citation>
    <scope>NUCLEOTIDE SEQUENCE</scope>
    <source>
        <strain evidence="3">Doubled-haploid Pahang</strain>
    </source>
</reference>
<evidence type="ECO:0000313" key="5">
    <source>
        <dbReference type="Proteomes" id="UP000012960"/>
    </source>
</evidence>
<reference evidence="4" key="2">
    <citation type="submission" date="2021-05" db="UniProtKB">
        <authorList>
            <consortium name="EnsemblPlants"/>
        </authorList>
    </citation>
    <scope>IDENTIFICATION</scope>
    <source>
        <strain evidence="4">subsp. malaccensis</strain>
    </source>
</reference>
<sequence>MATWSSTWRPRQLVLNPCRSPGSSLNLTKKKERELSTHSMLARKEEVGSKKAQVARDASTTITTATGHVMAVSEFIAQFDEAARKRLNRMNEKLKELETQMEALEAEMSKANDSSDWS</sequence>
<gene>
    <name evidence="3" type="ORF">GSMUA_261210.1</name>
</gene>
<accession>A0A804J2H0</accession>
<feature type="coiled-coil region" evidence="1">
    <location>
        <begin position="77"/>
        <end position="114"/>
    </location>
</feature>
<dbReference type="InParanoid" id="A0A804J2H0"/>
<dbReference type="FunCoup" id="A0A804J2H0">
    <property type="interactions" value="4"/>
</dbReference>
<proteinExistence type="predicted"/>
<dbReference type="OMA" id="TWSSTWR"/>
<evidence type="ECO:0000313" key="3">
    <source>
        <dbReference type="EMBL" id="CAG1837944.1"/>
    </source>
</evidence>
<dbReference type="EnsemblPlants" id="Ma05_t08890.1">
    <property type="protein sequence ID" value="Ma05_p08890.1"/>
    <property type="gene ID" value="Ma05_g08890"/>
</dbReference>
<organism evidence="4 5">
    <name type="scientific">Musa acuminata subsp. malaccensis</name>
    <name type="common">Wild banana</name>
    <name type="synonym">Musa malaccensis</name>
    <dbReference type="NCBI Taxonomy" id="214687"/>
    <lineage>
        <taxon>Eukaryota</taxon>
        <taxon>Viridiplantae</taxon>
        <taxon>Streptophyta</taxon>
        <taxon>Embryophyta</taxon>
        <taxon>Tracheophyta</taxon>
        <taxon>Spermatophyta</taxon>
        <taxon>Magnoliopsida</taxon>
        <taxon>Liliopsida</taxon>
        <taxon>Zingiberales</taxon>
        <taxon>Musaceae</taxon>
        <taxon>Musa</taxon>
    </lineage>
</organism>
<evidence type="ECO:0000256" key="1">
    <source>
        <dbReference type="SAM" id="Coils"/>
    </source>
</evidence>
<evidence type="ECO:0000313" key="4">
    <source>
        <dbReference type="EnsemblPlants" id="Ma05_p08890.1"/>
    </source>
</evidence>
<keyword evidence="5" id="KW-1185">Reference proteome</keyword>
<dbReference type="Proteomes" id="UP000012960">
    <property type="component" value="Unplaced"/>
</dbReference>
<dbReference type="Gene3D" id="1.20.5.110">
    <property type="match status" value="1"/>
</dbReference>
<name>A0A804J2H0_MUSAM</name>
<evidence type="ECO:0000256" key="2">
    <source>
        <dbReference type="SAM" id="MobiDB-lite"/>
    </source>
</evidence>
<keyword evidence="1" id="KW-0175">Coiled coil</keyword>